<dbReference type="Pfam" id="PF00328">
    <property type="entry name" value="His_Phos_2"/>
    <property type="match status" value="1"/>
</dbReference>
<dbReference type="Proteomes" id="UP001050691">
    <property type="component" value="Unassembled WGS sequence"/>
</dbReference>
<dbReference type="InterPro" id="IPR000560">
    <property type="entry name" value="His_Pase_clade-2"/>
</dbReference>
<dbReference type="InterPro" id="IPR033379">
    <property type="entry name" value="Acid_Pase_AS"/>
</dbReference>
<dbReference type="GO" id="GO:0016791">
    <property type="term" value="F:phosphatase activity"/>
    <property type="evidence" value="ECO:0007669"/>
    <property type="project" value="TreeGrafter"/>
</dbReference>
<dbReference type="PANTHER" id="PTHR11567:SF110">
    <property type="entry name" value="2-PHOSPHOXYLOSE PHOSPHATASE 1"/>
    <property type="match status" value="1"/>
</dbReference>
<evidence type="ECO:0000256" key="2">
    <source>
        <dbReference type="ARBA" id="ARBA00022801"/>
    </source>
</evidence>
<evidence type="ECO:0000313" key="5">
    <source>
        <dbReference type="Proteomes" id="UP001050691"/>
    </source>
</evidence>
<dbReference type="PROSITE" id="PS00778">
    <property type="entry name" value="HIS_ACID_PHOSPHAT_2"/>
    <property type="match status" value="1"/>
</dbReference>
<evidence type="ECO:0000256" key="3">
    <source>
        <dbReference type="SAM" id="MobiDB-lite"/>
    </source>
</evidence>
<keyword evidence="5" id="KW-1185">Reference proteome</keyword>
<feature type="region of interest" description="Disordered" evidence="3">
    <location>
        <begin position="464"/>
        <end position="486"/>
    </location>
</feature>
<evidence type="ECO:0000313" key="4">
    <source>
        <dbReference type="EMBL" id="GJJ10525.1"/>
    </source>
</evidence>
<keyword evidence="2" id="KW-0378">Hydrolase</keyword>
<proteinExistence type="inferred from homology"/>
<accession>A0AAV5AF00</accession>
<dbReference type="EMBL" id="BPWL01000005">
    <property type="protein sequence ID" value="GJJ10525.1"/>
    <property type="molecule type" value="Genomic_DNA"/>
</dbReference>
<dbReference type="Gene3D" id="3.40.50.1240">
    <property type="entry name" value="Phosphoglycerate mutase-like"/>
    <property type="match status" value="1"/>
</dbReference>
<organism evidence="4 5">
    <name type="scientific">Clathrus columnatus</name>
    <dbReference type="NCBI Taxonomy" id="1419009"/>
    <lineage>
        <taxon>Eukaryota</taxon>
        <taxon>Fungi</taxon>
        <taxon>Dikarya</taxon>
        <taxon>Basidiomycota</taxon>
        <taxon>Agaricomycotina</taxon>
        <taxon>Agaricomycetes</taxon>
        <taxon>Phallomycetidae</taxon>
        <taxon>Phallales</taxon>
        <taxon>Clathraceae</taxon>
        <taxon>Clathrus</taxon>
    </lineage>
</organism>
<name>A0AAV5AF00_9AGAM</name>
<dbReference type="SUPFAM" id="SSF53254">
    <property type="entry name" value="Phosphoglycerate mutase-like"/>
    <property type="match status" value="1"/>
</dbReference>
<protein>
    <recommendedName>
        <fullName evidence="6">Acid phosphatase</fullName>
    </recommendedName>
</protein>
<feature type="compositionally biased region" description="Polar residues" evidence="3">
    <location>
        <begin position="464"/>
        <end position="474"/>
    </location>
</feature>
<sequence>MQISLLSALLPILNYLPGLLQIKKPSVLMHTTADQHESALDVENYPVAPPELNLEQVHIYIRHGLSRIIFFNYSEILNLDILGERAPVGQRLTSKAAGLPEHWLMCKAGRAMRALAVETATGKGSAHIGAGVVIDSNLIPETNNDVNVNFDPHRVLSHVRRAVERKDGTTEEGEWLKFLPSILYNEDTAYFRNAKDENILGNMYACRRLELMNLAFAQAAADVFNPLLAELDPKVSKYIGGPLRILRAAKAHNIKIPGAFEDKNVLDLLERSVVYEWFEGYKYHEFRRLAMGRLLDDLQRKMSHKAVFGAKDPLKILIHSTHDTALAGLCATLDVFDHRWPPFTAAITFELFSSSYPKTASNSEITNLSILSPFTSLFAGFSVNHIPNIFASTATPQPKFQYFIRMRYQNRTLPLPICAEHGKHLEGYPEFCTLEAFKEAVEDLIPYDFEAECLADNFTELGNKSVHSPSSGKAQASAAADSNGGS</sequence>
<dbReference type="InterPro" id="IPR050645">
    <property type="entry name" value="Histidine_acid_phosphatase"/>
</dbReference>
<gene>
    <name evidence="4" type="ORF">Clacol_004751</name>
</gene>
<dbReference type="InterPro" id="IPR029033">
    <property type="entry name" value="His_PPase_superfam"/>
</dbReference>
<evidence type="ECO:0008006" key="6">
    <source>
        <dbReference type="Google" id="ProtNLM"/>
    </source>
</evidence>
<dbReference type="AlphaFoldDB" id="A0AAV5AF00"/>
<evidence type="ECO:0000256" key="1">
    <source>
        <dbReference type="ARBA" id="ARBA00005375"/>
    </source>
</evidence>
<reference evidence="4" key="1">
    <citation type="submission" date="2021-10" db="EMBL/GenBank/DDBJ databases">
        <title>De novo Genome Assembly of Clathrus columnatus (Basidiomycota, Fungi) Using Illumina and Nanopore Sequence Data.</title>
        <authorList>
            <person name="Ogiso-Tanaka E."/>
            <person name="Itagaki H."/>
            <person name="Hosoya T."/>
            <person name="Hosaka K."/>
        </authorList>
    </citation>
    <scope>NUCLEOTIDE SEQUENCE</scope>
    <source>
        <strain evidence="4">MO-923</strain>
    </source>
</reference>
<comment type="similarity">
    <text evidence="1">Belongs to the histidine acid phosphatase family.</text>
</comment>
<dbReference type="PANTHER" id="PTHR11567">
    <property type="entry name" value="ACID PHOSPHATASE-RELATED"/>
    <property type="match status" value="1"/>
</dbReference>
<comment type="caution">
    <text evidence="4">The sequence shown here is derived from an EMBL/GenBank/DDBJ whole genome shotgun (WGS) entry which is preliminary data.</text>
</comment>